<name>A0ABP1PRZ2_9HEXA</name>
<dbReference type="Proteomes" id="UP001642540">
    <property type="component" value="Unassembled WGS sequence"/>
</dbReference>
<evidence type="ECO:0000313" key="3">
    <source>
        <dbReference type="Proteomes" id="UP001642540"/>
    </source>
</evidence>
<accession>A0ABP1PRZ2</accession>
<evidence type="ECO:0000259" key="1">
    <source>
        <dbReference type="Pfam" id="PF24520"/>
    </source>
</evidence>
<dbReference type="EMBL" id="CAXLJM020000007">
    <property type="protein sequence ID" value="CAL8075127.1"/>
    <property type="molecule type" value="Genomic_DNA"/>
</dbReference>
<organism evidence="2 3">
    <name type="scientific">Orchesella dallaii</name>
    <dbReference type="NCBI Taxonomy" id="48710"/>
    <lineage>
        <taxon>Eukaryota</taxon>
        <taxon>Metazoa</taxon>
        <taxon>Ecdysozoa</taxon>
        <taxon>Arthropoda</taxon>
        <taxon>Hexapoda</taxon>
        <taxon>Collembola</taxon>
        <taxon>Entomobryomorpha</taxon>
        <taxon>Entomobryoidea</taxon>
        <taxon>Orchesellidae</taxon>
        <taxon>Orchesellinae</taxon>
        <taxon>Orchesella</taxon>
    </lineage>
</organism>
<dbReference type="Pfam" id="PF24520">
    <property type="entry name" value="ARM_KNTC1_1st"/>
    <property type="match status" value="1"/>
</dbReference>
<dbReference type="PANTHER" id="PTHR15688:SF1">
    <property type="entry name" value="KINETOCHORE-ASSOCIATED PROTEIN 1"/>
    <property type="match status" value="1"/>
</dbReference>
<proteinExistence type="predicted"/>
<dbReference type="PANTHER" id="PTHR15688">
    <property type="entry name" value="KINETOCHORE-ASSOCIATED PROTEIN 1"/>
    <property type="match status" value="1"/>
</dbReference>
<gene>
    <name evidence="2" type="ORF">ODALV1_LOCUS3084</name>
</gene>
<keyword evidence="3" id="KW-1185">Reference proteome</keyword>
<feature type="domain" description="KNTC1 first ARM-repeats" evidence="1">
    <location>
        <begin position="431"/>
        <end position="682"/>
    </location>
</feature>
<dbReference type="InterPro" id="IPR052802">
    <property type="entry name" value="KNTC1"/>
</dbReference>
<evidence type="ECO:0000313" key="2">
    <source>
        <dbReference type="EMBL" id="CAL8075127.1"/>
    </source>
</evidence>
<sequence>MVQQSTTSSSPDYKGQLNVTPLAGVDVNDAAARMQSRGDASEDNIFEILPRFCISPAAGNNDYIRKSSGTRDGFANEVLKVVAASGTSDVTAIAMGCDLVIFERDKDGPVKEMHFSSHIDFVLWRRSILLVGLSSSEIILVDPNYYDVKQSWKLCPDAKVGEPFFVDAFIHSNPDPTKIDVIVVSASGLVGRFPDICLSVGSLDSTHDQNVSVDIDFGTVKALTRKLSVSSKIVCATSSSRHELTLVEENGQVSIVDLEEETKPGLPNIFVDENLFMNLCKPVDEFRRVVPKKVVSFEGVLAVLLSDGSLELFLCGCLFPCKSLNLPLESQKVHDFTLVMNNEGRVKLWVLYGSQTSSESDKYVGIFSAPEWSPEFIFKVPTLQNSDTFSELAFPRNVSPFEEPFTIVEMSSNNVVMYHMLETSTDITLQKLISRGQYLKAEELALTYDKNLDIVRKAEARDLLNRITTGYLKMEGQMPDTLYKNLLSVLRNIKDVEFVCNFHSYAKLPKMKWIKEIIELGTSRVYECSNSTVSNLLLLAVNRLHTFDLVYPNGSIMEWNSMISEDNNMFLQSIKFLEQGNYDKCEKIWRRHSEEFVPVVTLSDFLPFFGSLFEHQLKTPDSVQLLKTILPFAVSKVAQSILNDQINEMTNAGTKELHVLLSIILRQVSKMETHSSWPSNALSFVNVLSSVIKGQIKHCEDPEGTELESPEIKRLIMQKISTNLDQLEVILGELADLKSSHSIRIAFDEYFKNDVPAVVNNLLYNLLSRDEVESFVCNFLRPYAERKKFNIDHLFTAHIKSVLLDIPYFIQAINIPHEERIICLIHLFTSQKLKLQCVLQVSEEWPVPWSIGIDNMVQQILESCPRHSGDQECVRLYESIRIMRKQVPYRCVLSKYKLTGTKLLKTRCNITMALLKILKVRKPGYYEDCKELLNNIPGVSSFDEFRLDYLDFILKMCEAEIPEEDLIGCRDMDPKFGKSLLHRVFLELDHLEADEPLKYLYTLEEQERFRTIYSLLAFNSKDPRAYITAKLKQFSPSIPLDAVYSSDYPYCLVTHVFKDSKTPSEILKDCKTLSRITQSYFADILIALGFYYARPGVSGNHATLWEIVELIVKNPLSNDINNSFVNHELLQSACSNICTILMFQCPSYTLGQMDILQQFLCRICNSFDKLCEDIGQMLCFFRIFLVLKEQEIPLEHDFMEVYKWLSGNPVKVEVVKSKLTKIGETLLKFGETDINFSVFRSVRRHLIGFLARVDGNEGLCNHYRKIVDEINDINEDLSKRARSIVEEEPDIKLRRLVDNLNKVGIRVNSYALQMRNKVKLLERLISMKNYSLAAQLAMTFNFYENLKCWSLILEGFMSTGDLSELRKVLLGIRTIRTVWMLPEFPEAWKRVAATDSHFYDMCPIPLNSFCKPEKISP</sequence>
<dbReference type="InterPro" id="IPR055403">
    <property type="entry name" value="ARM_KNTC1_1st"/>
</dbReference>
<reference evidence="2 3" key="1">
    <citation type="submission" date="2024-08" db="EMBL/GenBank/DDBJ databases">
        <authorList>
            <person name="Cucini C."/>
            <person name="Frati F."/>
        </authorList>
    </citation>
    <scope>NUCLEOTIDE SEQUENCE [LARGE SCALE GENOMIC DNA]</scope>
</reference>
<comment type="caution">
    <text evidence="2">The sequence shown here is derived from an EMBL/GenBank/DDBJ whole genome shotgun (WGS) entry which is preliminary data.</text>
</comment>
<protein>
    <recommendedName>
        <fullName evidence="1">KNTC1 first ARM-repeats domain-containing protein</fullName>
    </recommendedName>
</protein>